<dbReference type="NCBIfam" id="TIGR02453">
    <property type="entry name" value="TIGR02453 family protein"/>
    <property type="match status" value="1"/>
</dbReference>
<reference evidence="1" key="1">
    <citation type="submission" date="2013-03" db="EMBL/GenBank/DDBJ databases">
        <authorList>
            <person name="Harkins D.M."/>
            <person name="Durkin A.S."/>
            <person name="Brinkac L.M."/>
            <person name="Haft D.H."/>
            <person name="Selengut J.D."/>
            <person name="Sanka R."/>
            <person name="DePew J."/>
            <person name="Purushe J."/>
            <person name="Hartskeerl R.A."/>
            <person name="Ahmed A."/>
            <person name="van der Linden H."/>
            <person name="Goris M.G.A."/>
            <person name="Vinetz J.M."/>
            <person name="Sutton G.G."/>
            <person name="Nierman W.C."/>
            <person name="Fouts D.E."/>
        </authorList>
    </citation>
    <scope>NUCLEOTIDE SEQUENCE [LARGE SCALE GENOMIC DNA]</scope>
    <source>
        <strain evidence="1">LT 11-33</strain>
    </source>
</reference>
<dbReference type="InterPro" id="IPR015996">
    <property type="entry name" value="UCP028451"/>
</dbReference>
<dbReference type="OrthoDB" id="9794241at2"/>
<keyword evidence="2" id="KW-1185">Reference proteome</keyword>
<gene>
    <name evidence="1" type="ORF">LEP1GSC203_0735</name>
</gene>
<dbReference type="PANTHER" id="PTHR36452:SF1">
    <property type="entry name" value="DUF2461 DOMAIN-CONTAINING PROTEIN"/>
    <property type="match status" value="1"/>
</dbReference>
<dbReference type="PIRSF" id="PIRSF028451">
    <property type="entry name" value="UCP028451"/>
    <property type="match status" value="1"/>
</dbReference>
<sequence length="226" mass="26423">MKISKNVLSFLSELKIYNNRDWFLENKKRFNEIQSELIILTGYFLSEIEKFDKTVKGVDPKSCIFRIYKDVRFSKDKSPYKTHFGIFIRGGGKKIDGTGYYLHLEPDGSLVGGGCYQPDPKSLFKIRERIISDMNVFRKIINDRKFVQDFGTEFYAEKLKTAPKGFAKDNPMIELLKYKGFAVAKKIKNTELTSNDFVSETLKSFRNLYPLNQFLEEAMMDKHKRK</sequence>
<organism evidence="1 2">
    <name type="scientific">Leptospira terpstrae serovar Hualin str. LT 11-33 = ATCC 700639</name>
    <dbReference type="NCBI Taxonomy" id="1257025"/>
    <lineage>
        <taxon>Bacteria</taxon>
        <taxon>Pseudomonadati</taxon>
        <taxon>Spirochaetota</taxon>
        <taxon>Spirochaetia</taxon>
        <taxon>Leptospirales</taxon>
        <taxon>Leptospiraceae</taxon>
        <taxon>Leptospira</taxon>
    </lineage>
</organism>
<dbReference type="EMBL" id="AOGW02000011">
    <property type="protein sequence ID" value="EMY60764.1"/>
    <property type="molecule type" value="Genomic_DNA"/>
</dbReference>
<proteinExistence type="predicted"/>
<comment type="caution">
    <text evidence="1">The sequence shown here is derived from an EMBL/GenBank/DDBJ whole genome shotgun (WGS) entry which is preliminary data.</text>
</comment>
<dbReference type="AlphaFoldDB" id="N1VM47"/>
<accession>N1VM47</accession>
<evidence type="ECO:0000313" key="1">
    <source>
        <dbReference type="EMBL" id="EMY60764.1"/>
    </source>
</evidence>
<name>N1VM47_9LEPT</name>
<dbReference type="RefSeq" id="WP_002974621.1">
    <property type="nucleotide sequence ID" value="NZ_AOGW02000011.1"/>
</dbReference>
<dbReference type="InterPro" id="IPR012808">
    <property type="entry name" value="CHP02453"/>
</dbReference>
<dbReference type="Proteomes" id="UP000012371">
    <property type="component" value="Unassembled WGS sequence"/>
</dbReference>
<protein>
    <submittedName>
        <fullName evidence="1">PF09365 family protein</fullName>
    </submittedName>
</protein>
<dbReference type="PANTHER" id="PTHR36452">
    <property type="entry name" value="CHROMOSOME 12, WHOLE GENOME SHOTGUN SEQUENCE"/>
    <property type="match status" value="1"/>
</dbReference>
<dbReference type="Pfam" id="PF09365">
    <property type="entry name" value="DUF2461"/>
    <property type="match status" value="1"/>
</dbReference>
<evidence type="ECO:0000313" key="2">
    <source>
        <dbReference type="Proteomes" id="UP000012371"/>
    </source>
</evidence>